<name>A0A382LN20_9ZZZZ</name>
<proteinExistence type="predicted"/>
<protein>
    <submittedName>
        <fullName evidence="1">Uncharacterized protein</fullName>
    </submittedName>
</protein>
<dbReference type="AlphaFoldDB" id="A0A382LN20"/>
<organism evidence="1">
    <name type="scientific">marine metagenome</name>
    <dbReference type="NCBI Taxonomy" id="408172"/>
    <lineage>
        <taxon>unclassified sequences</taxon>
        <taxon>metagenomes</taxon>
        <taxon>ecological metagenomes</taxon>
    </lineage>
</organism>
<evidence type="ECO:0000313" key="1">
    <source>
        <dbReference type="EMBL" id="SVC38204.1"/>
    </source>
</evidence>
<gene>
    <name evidence="1" type="ORF">METZ01_LOCUS291058</name>
</gene>
<sequence>MNMLRIGLEAEMRGMRLTRKARTCYSIIKSEYGLKGSKAKVLDQFMEILKAEEKKVGGTFRR</sequence>
<reference evidence="1" key="1">
    <citation type="submission" date="2018-05" db="EMBL/GenBank/DDBJ databases">
        <authorList>
            <person name="Lanie J.A."/>
            <person name="Ng W.-L."/>
            <person name="Kazmierczak K.M."/>
            <person name="Andrzejewski T.M."/>
            <person name="Davidsen T.M."/>
            <person name="Wayne K.J."/>
            <person name="Tettelin H."/>
            <person name="Glass J.I."/>
            <person name="Rusch D."/>
            <person name="Podicherti R."/>
            <person name="Tsui H.-C.T."/>
            <person name="Winkler M.E."/>
        </authorList>
    </citation>
    <scope>NUCLEOTIDE SEQUENCE</scope>
</reference>
<dbReference type="EMBL" id="UINC01088193">
    <property type="protein sequence ID" value="SVC38204.1"/>
    <property type="molecule type" value="Genomic_DNA"/>
</dbReference>
<accession>A0A382LN20</accession>